<evidence type="ECO:0000313" key="2">
    <source>
        <dbReference type="Proteomes" id="UP000231791"/>
    </source>
</evidence>
<accession>A0A2K8PQB6</accession>
<dbReference type="PANTHER" id="PTHR36440">
    <property type="entry name" value="PUTATIVE (AFU_ORTHOLOGUE AFUA_8G07350)-RELATED"/>
    <property type="match status" value="1"/>
</dbReference>
<dbReference type="InterPro" id="IPR053146">
    <property type="entry name" value="QDO-like"/>
</dbReference>
<gene>
    <name evidence="1" type="ORF">SLAV_35840</name>
</gene>
<reference evidence="1 2" key="1">
    <citation type="submission" date="2017-11" db="EMBL/GenBank/DDBJ databases">
        <title>Complete genome sequence of Streptomyces lavendulae subsp. lavendulae CCM 3239 (formerly 'Streptomyces aureofaciens CCM 3239'), the producer of the angucycline-type antibiotic auricin.</title>
        <authorList>
            <person name="Busche T."/>
            <person name="Novakova R."/>
            <person name="Al'Dilaimi A."/>
            <person name="Homerova D."/>
            <person name="Feckova L."/>
            <person name="Rezuchova B."/>
            <person name="Mingyar E."/>
            <person name="Csolleiova D."/>
            <person name="Bekeova C."/>
            <person name="Winkler A."/>
            <person name="Sevcikova B."/>
            <person name="Kalinowski J."/>
            <person name="Kormanec J."/>
            <person name="Ruckert C."/>
        </authorList>
    </citation>
    <scope>NUCLEOTIDE SEQUENCE [LARGE SCALE GENOMIC DNA]</scope>
    <source>
        <strain evidence="1 2">CCM 3239</strain>
    </source>
</reference>
<dbReference type="KEGG" id="slx:SLAV_35840"/>
<dbReference type="PANTHER" id="PTHR36440:SF1">
    <property type="entry name" value="PUTATIVE (AFU_ORTHOLOGUE AFUA_8G07350)-RELATED"/>
    <property type="match status" value="1"/>
</dbReference>
<proteinExistence type="predicted"/>
<dbReference type="OrthoDB" id="9791637at2"/>
<dbReference type="Pfam" id="PF07883">
    <property type="entry name" value="Cupin_2"/>
    <property type="match status" value="1"/>
</dbReference>
<dbReference type="EMBL" id="CP024985">
    <property type="protein sequence ID" value="ATZ28937.1"/>
    <property type="molecule type" value="Genomic_DNA"/>
</dbReference>
<keyword evidence="2" id="KW-1185">Reference proteome</keyword>
<dbReference type="Proteomes" id="UP000231791">
    <property type="component" value="Chromosome"/>
</dbReference>
<dbReference type="AlphaFoldDB" id="A0A2K8PQB6"/>
<dbReference type="SUPFAM" id="SSF51182">
    <property type="entry name" value="RmlC-like cupins"/>
    <property type="match status" value="1"/>
</dbReference>
<dbReference type="InterPro" id="IPR014710">
    <property type="entry name" value="RmlC-like_jellyroll"/>
</dbReference>
<protein>
    <submittedName>
        <fullName evidence="1">Cupin domain protein</fullName>
    </submittedName>
</protein>
<dbReference type="InterPro" id="IPR013096">
    <property type="entry name" value="Cupin_2"/>
</dbReference>
<dbReference type="RefSeq" id="WP_078950349.1">
    <property type="nucleotide sequence ID" value="NZ_CP024985.1"/>
</dbReference>
<name>A0A2K8PQB6_STRLA</name>
<dbReference type="GeneID" id="49388139"/>
<dbReference type="InterPro" id="IPR011051">
    <property type="entry name" value="RmlC_Cupin_sf"/>
</dbReference>
<organism evidence="1 2">
    <name type="scientific">Streptomyces lavendulae subsp. lavendulae</name>
    <dbReference type="NCBI Taxonomy" id="58340"/>
    <lineage>
        <taxon>Bacteria</taxon>
        <taxon>Bacillati</taxon>
        <taxon>Actinomycetota</taxon>
        <taxon>Actinomycetes</taxon>
        <taxon>Kitasatosporales</taxon>
        <taxon>Streptomycetaceae</taxon>
        <taxon>Streptomyces</taxon>
    </lineage>
</organism>
<sequence>MTMTADGKRSTGTATSVAVAAVVVRAEDAEHVPLPHGGGFTLLTDGGPLGANRLALGPGAAGARPHFHSHSAELFHVLAGTVEFRLDGAVETVGAGGTVLVPPGLPHAFGATADGPAELLAVLGPAVERFEYFRTLGRVQHGLQSFDDLLPEQDRYDVHFVDRAR</sequence>
<dbReference type="Gene3D" id="2.60.120.10">
    <property type="entry name" value="Jelly Rolls"/>
    <property type="match status" value="1"/>
</dbReference>
<evidence type="ECO:0000313" key="1">
    <source>
        <dbReference type="EMBL" id="ATZ28937.1"/>
    </source>
</evidence>